<evidence type="ECO:0000313" key="6">
    <source>
        <dbReference type="Proteomes" id="UP000238164"/>
    </source>
</evidence>
<evidence type="ECO:0000256" key="2">
    <source>
        <dbReference type="SAM" id="Phobius"/>
    </source>
</evidence>
<feature type="region of interest" description="Disordered" evidence="1">
    <location>
        <begin position="567"/>
        <end position="617"/>
    </location>
</feature>
<gene>
    <name evidence="5" type="ORF">MPLG2_0733</name>
</gene>
<keyword evidence="2" id="KW-0812">Transmembrane</keyword>
<feature type="transmembrane region" description="Helical" evidence="2">
    <location>
        <begin position="56"/>
        <end position="75"/>
    </location>
</feature>
<dbReference type="RefSeq" id="WP_105184928.1">
    <property type="nucleotide sequence ID" value="NZ_BAAAGO010000066.1"/>
</dbReference>
<dbReference type="SUPFAM" id="SSF54001">
    <property type="entry name" value="Cysteine proteinases"/>
    <property type="match status" value="1"/>
</dbReference>
<evidence type="ECO:0000259" key="3">
    <source>
        <dbReference type="Pfam" id="PF01841"/>
    </source>
</evidence>
<feature type="transmembrane region" description="Helical" evidence="2">
    <location>
        <begin position="145"/>
        <end position="164"/>
    </location>
</feature>
<dbReference type="Pfam" id="PF01841">
    <property type="entry name" value="Transglut_core"/>
    <property type="match status" value="1"/>
</dbReference>
<feature type="transmembrane region" description="Helical" evidence="2">
    <location>
        <begin position="232"/>
        <end position="252"/>
    </location>
</feature>
<dbReference type="InterPro" id="IPR038765">
    <property type="entry name" value="Papain-like_cys_pep_sf"/>
</dbReference>
<feature type="transmembrane region" description="Helical" evidence="2">
    <location>
        <begin position="110"/>
        <end position="130"/>
    </location>
</feature>
<organism evidence="5 6">
    <name type="scientific">Micropruina glycogenica</name>
    <dbReference type="NCBI Taxonomy" id="75385"/>
    <lineage>
        <taxon>Bacteria</taxon>
        <taxon>Bacillati</taxon>
        <taxon>Actinomycetota</taxon>
        <taxon>Actinomycetes</taxon>
        <taxon>Propionibacteriales</taxon>
        <taxon>Nocardioidaceae</taxon>
        <taxon>Micropruina</taxon>
    </lineage>
</organism>
<feature type="domain" description="Transglutaminase-like" evidence="3">
    <location>
        <begin position="453"/>
        <end position="565"/>
    </location>
</feature>
<feature type="compositionally biased region" description="Pro residues" evidence="1">
    <location>
        <begin position="594"/>
        <end position="604"/>
    </location>
</feature>
<feature type="domain" description="Protein-glutamine gamma-glutamyltransferase TgpA N-terminal" evidence="4">
    <location>
        <begin position="38"/>
        <end position="361"/>
    </location>
</feature>
<dbReference type="KEGG" id="mgg:MPLG2_0733"/>
<keyword evidence="2" id="KW-0472">Membrane</keyword>
<feature type="transmembrane region" description="Helical" evidence="2">
    <location>
        <begin position="630"/>
        <end position="655"/>
    </location>
</feature>
<dbReference type="EMBL" id="LT985188">
    <property type="protein sequence ID" value="SPD85769.1"/>
    <property type="molecule type" value="Genomic_DNA"/>
</dbReference>
<dbReference type="InterPro" id="IPR002931">
    <property type="entry name" value="Transglutaminase-like"/>
</dbReference>
<keyword evidence="2" id="KW-1133">Transmembrane helix</keyword>
<feature type="transmembrane region" description="Helical" evidence="2">
    <location>
        <begin position="194"/>
        <end position="212"/>
    </location>
</feature>
<evidence type="ECO:0000313" key="5">
    <source>
        <dbReference type="EMBL" id="SPD85769.1"/>
    </source>
</evidence>
<feature type="compositionally biased region" description="Polar residues" evidence="1">
    <location>
        <begin position="578"/>
        <end position="592"/>
    </location>
</feature>
<feature type="transmembrane region" description="Helical" evidence="2">
    <location>
        <begin position="32"/>
        <end position="49"/>
    </location>
</feature>
<feature type="transmembrane region" description="Helical" evidence="2">
    <location>
        <begin position="81"/>
        <end position="103"/>
    </location>
</feature>
<dbReference type="InterPro" id="IPR021878">
    <property type="entry name" value="TgpA_N"/>
</dbReference>
<dbReference type="Proteomes" id="UP000238164">
    <property type="component" value="Chromosome 1"/>
</dbReference>
<sequence>MRVIHAQAEPGTPTGRTLTAQLRLLRPNTSDLVDAGFLFALCALALAGFVTGFDDLTFAVVAVVGLLVGMLTGHASNVFRWPWAAALGIAGVAYFLLGGPLAVGRLTLRGFLPTGASLTSLGTSLVTGWMEFLTTLAPVDGDGEFLALPLVLALLAGAGGLCVARRTRAAWPALVIPVVLFVLVIALGTLDAPLLVAQGLGLAGLTIGWLAVRFPRRRTVLGSGRPGRVQVALGAGMVAAALLGGALLAPLLPGTDTSRTVLRSQLEPPIDVRQYPTPLVGFRTFSGQDLKLYWDRPLLQVDGVAPGSLLRFAVLDRWSGAAWSGLGEASVEGSGFQRLGARVPNPPLAGVVDAHVRVLPDYAGSSSLNAWVPSLGEVASIGFEGEAAQEHRDNYRFNLTTDQGFVPDRLRAGDVLGVASAPLPQYATITDAPGPGDGDRQDDATSAFLASTTQRLASGDADQWAQLAFVAQALKQGAWSDGTRAGEEQYLPGHGQYRLNQFVTGQQFVGSDEQYAAVFALIASRLGYPSRVVFGAEVPAGGEVRGKNVQAWVELSVQGHGWVTVPTSVFTPDRSKQPDPNQRQNNEQESIQNVPPPNPVPPPGTYQEMQDTDPASARAELPASDLFWRWFWAIARWVGPPLLVLGLIVGTILGLKALRARRRRTIGAPSSRIAGGWHEVLDTARDLGRPLPPGATRLEQGALLGRDDVQGLALQANAAVFGAGEIDEQRVSDYWAGVGEARKAMLSDLPWWRRPLARLNLASLVVRRPRD</sequence>
<evidence type="ECO:0000256" key="1">
    <source>
        <dbReference type="SAM" id="MobiDB-lite"/>
    </source>
</evidence>
<dbReference type="AlphaFoldDB" id="A0A2N9JE13"/>
<proteinExistence type="predicted"/>
<dbReference type="OrthoDB" id="3651060at2"/>
<reference evidence="5 6" key="1">
    <citation type="submission" date="2018-02" db="EMBL/GenBank/DDBJ databases">
        <authorList>
            <person name="Cohen D.B."/>
            <person name="Kent A.D."/>
        </authorList>
    </citation>
    <scope>NUCLEOTIDE SEQUENCE [LARGE SCALE GENOMIC DNA]</scope>
    <source>
        <strain evidence="5">1</strain>
    </source>
</reference>
<accession>A0A2N9JE13</accession>
<feature type="transmembrane region" description="Helical" evidence="2">
    <location>
        <begin position="171"/>
        <end position="188"/>
    </location>
</feature>
<name>A0A2N9JE13_9ACTN</name>
<dbReference type="Pfam" id="PF11992">
    <property type="entry name" value="TgpA_N"/>
    <property type="match status" value="1"/>
</dbReference>
<evidence type="ECO:0000259" key="4">
    <source>
        <dbReference type="Pfam" id="PF11992"/>
    </source>
</evidence>
<keyword evidence="6" id="KW-1185">Reference proteome</keyword>
<protein>
    <submittedName>
        <fullName evidence="5">Transglutaminase-like superfamily protein</fullName>
    </submittedName>
</protein>